<proteinExistence type="predicted"/>
<dbReference type="eggNOG" id="KOG3943">
    <property type="taxonomic scope" value="Eukaryota"/>
</dbReference>
<dbReference type="EMBL" id="KB445551">
    <property type="protein sequence ID" value="EMD00041.1"/>
    <property type="molecule type" value="Genomic_DNA"/>
</dbReference>
<evidence type="ECO:0000313" key="4">
    <source>
        <dbReference type="EMBL" id="EMD00041.1"/>
    </source>
</evidence>
<dbReference type="FunFam" id="3.30.2300.10:FF:000001">
    <property type="entry name" value="THUMP domain-containing protein 1"/>
    <property type="match status" value="1"/>
</dbReference>
<dbReference type="CDD" id="cd11717">
    <property type="entry name" value="THUMP_THUMPD1_like"/>
    <property type="match status" value="1"/>
</dbReference>
<dbReference type="HOGENOM" id="CLU_039352_2_2_1"/>
<reference evidence="4 5" key="1">
    <citation type="journal article" date="2012" name="PLoS Pathog.">
        <title>Diverse lifestyles and strategies of plant pathogenesis encoded in the genomes of eighteen Dothideomycetes fungi.</title>
        <authorList>
            <person name="Ohm R.A."/>
            <person name="Feau N."/>
            <person name="Henrissat B."/>
            <person name="Schoch C.L."/>
            <person name="Horwitz B.A."/>
            <person name="Barry K.W."/>
            <person name="Condon B.J."/>
            <person name="Copeland A.C."/>
            <person name="Dhillon B."/>
            <person name="Glaser F."/>
            <person name="Hesse C.N."/>
            <person name="Kosti I."/>
            <person name="LaButti K."/>
            <person name="Lindquist E.A."/>
            <person name="Lucas S."/>
            <person name="Salamov A.A."/>
            <person name="Bradshaw R.E."/>
            <person name="Ciuffetti L."/>
            <person name="Hamelin R.C."/>
            <person name="Kema G.H.J."/>
            <person name="Lawrence C."/>
            <person name="Scott J.A."/>
            <person name="Spatafora J.W."/>
            <person name="Turgeon B.G."/>
            <person name="de Wit P.J.G.M."/>
            <person name="Zhong S."/>
            <person name="Goodwin S.B."/>
            <person name="Grigoriev I.V."/>
        </authorList>
    </citation>
    <scope>NUCLEOTIDE SEQUENCE [LARGE SCALE GENOMIC DNA]</scope>
    <source>
        <strain evidence="4 5">UAMH 10762</strain>
    </source>
</reference>
<feature type="region of interest" description="Disordered" evidence="2">
    <location>
        <begin position="281"/>
        <end position="305"/>
    </location>
</feature>
<feature type="region of interest" description="Disordered" evidence="2">
    <location>
        <begin position="1"/>
        <end position="32"/>
    </location>
</feature>
<accession>M2NLM2</accession>
<dbReference type="GO" id="GO:0003723">
    <property type="term" value="F:RNA binding"/>
    <property type="evidence" value="ECO:0007669"/>
    <property type="project" value="UniProtKB-UniRule"/>
</dbReference>
<evidence type="ECO:0000256" key="2">
    <source>
        <dbReference type="SAM" id="MobiDB-lite"/>
    </source>
</evidence>
<dbReference type="InterPro" id="IPR004114">
    <property type="entry name" value="THUMP_dom"/>
</dbReference>
<feature type="compositionally biased region" description="Basic residues" evidence="2">
    <location>
        <begin position="18"/>
        <end position="27"/>
    </location>
</feature>
<feature type="domain" description="THUMP" evidence="3">
    <location>
        <begin position="150"/>
        <end position="256"/>
    </location>
</feature>
<dbReference type="GO" id="GO:0006400">
    <property type="term" value="P:tRNA modification"/>
    <property type="evidence" value="ECO:0007669"/>
    <property type="project" value="InterPro"/>
</dbReference>
<dbReference type="GeneID" id="19112929"/>
<dbReference type="OrthoDB" id="367221at2759"/>
<dbReference type="PANTHER" id="PTHR13452:SF10">
    <property type="entry name" value="THUMP DOMAIN-CONTAINING PROTEIN 1"/>
    <property type="match status" value="1"/>
</dbReference>
<dbReference type="RefSeq" id="XP_007672541.1">
    <property type="nucleotide sequence ID" value="XM_007674351.1"/>
</dbReference>
<dbReference type="SUPFAM" id="SSF143437">
    <property type="entry name" value="THUMP domain-like"/>
    <property type="match status" value="1"/>
</dbReference>
<protein>
    <recommendedName>
        <fullName evidence="3">THUMP domain-containing protein</fullName>
    </recommendedName>
</protein>
<feature type="compositionally biased region" description="Polar residues" evidence="2">
    <location>
        <begin position="286"/>
        <end position="298"/>
    </location>
</feature>
<evidence type="ECO:0000259" key="3">
    <source>
        <dbReference type="PROSITE" id="PS51165"/>
    </source>
</evidence>
<dbReference type="InterPro" id="IPR040183">
    <property type="entry name" value="THUMPD1-like"/>
</dbReference>
<keyword evidence="1" id="KW-0694">RNA-binding</keyword>
<dbReference type="AlphaFoldDB" id="M2NLM2"/>
<dbReference type="PROSITE" id="PS51165">
    <property type="entry name" value="THUMP"/>
    <property type="match status" value="1"/>
</dbReference>
<gene>
    <name evidence="4" type="ORF">BAUCODRAFT_363290</name>
</gene>
<dbReference type="PANTHER" id="PTHR13452">
    <property type="entry name" value="THUMP DOMAIN CONTAINING PROTEIN 1-RELATED"/>
    <property type="match status" value="1"/>
</dbReference>
<dbReference type="KEGG" id="bcom:BAUCODRAFT_363290"/>
<sequence>MDSLKRRADDDVDGRTEKRVKKQWRVPRKNDRGAVNARAIQPGDSGIWATCNKGREGKCVGELYDLLAEYAELLYADQLAPDANDTVADDDADDGADIESNIRAEVDGIRKPSTIQLFTSVKVDVQCVVFFKTVAPVQPVALVQRICEDAQNQRALKRTRFVKRLSPMTLMGRASAEGLESVAKQVLAPHFHQQPFQSRRFAIRPTLRNHNTLSRDLVIKQVAGLVGPGHIVDLKNYELLIVVELYANICGVSVVNNTFEDLKRFNLAEIFDPTAKEAAEEGKKTLAQSDTDANQGTGTPAVMTTLPQAMEIS</sequence>
<organism evidence="4 5">
    <name type="scientific">Baudoinia panamericana (strain UAMH 10762)</name>
    <name type="common">Angels' share fungus</name>
    <name type="synonym">Baudoinia compniacensis (strain UAMH 10762)</name>
    <dbReference type="NCBI Taxonomy" id="717646"/>
    <lineage>
        <taxon>Eukaryota</taxon>
        <taxon>Fungi</taxon>
        <taxon>Dikarya</taxon>
        <taxon>Ascomycota</taxon>
        <taxon>Pezizomycotina</taxon>
        <taxon>Dothideomycetes</taxon>
        <taxon>Dothideomycetidae</taxon>
        <taxon>Mycosphaerellales</taxon>
        <taxon>Teratosphaeriaceae</taxon>
        <taxon>Baudoinia</taxon>
    </lineage>
</organism>
<evidence type="ECO:0000256" key="1">
    <source>
        <dbReference type="PROSITE-ProRule" id="PRU00529"/>
    </source>
</evidence>
<dbReference type="OMA" id="MNEKACV"/>
<evidence type="ECO:0000313" key="5">
    <source>
        <dbReference type="Proteomes" id="UP000011761"/>
    </source>
</evidence>
<keyword evidence="5" id="KW-1185">Reference proteome</keyword>
<dbReference type="Pfam" id="PF02926">
    <property type="entry name" value="THUMP"/>
    <property type="match status" value="1"/>
</dbReference>
<feature type="compositionally biased region" description="Basic and acidic residues" evidence="2">
    <location>
        <begin position="1"/>
        <end position="17"/>
    </location>
</feature>
<dbReference type="Gene3D" id="3.30.2300.10">
    <property type="entry name" value="THUMP superfamily"/>
    <property type="match status" value="1"/>
</dbReference>
<name>M2NLM2_BAUPA</name>
<dbReference type="Proteomes" id="UP000011761">
    <property type="component" value="Unassembled WGS sequence"/>
</dbReference>